<dbReference type="NCBIfam" id="TIGR00230">
    <property type="entry name" value="sfsA"/>
    <property type="match status" value="1"/>
</dbReference>
<evidence type="ECO:0000259" key="3">
    <source>
        <dbReference type="Pfam" id="PF17746"/>
    </source>
</evidence>
<name>A0A0S2TD42_9GAMM</name>
<dbReference type="Proteomes" id="UP000055136">
    <property type="component" value="Chromosome"/>
</dbReference>
<comment type="similarity">
    <text evidence="1">Belongs to the SfsA family.</text>
</comment>
<dbReference type="InterPro" id="IPR040452">
    <property type="entry name" value="SfsA_C"/>
</dbReference>
<evidence type="ECO:0000256" key="1">
    <source>
        <dbReference type="HAMAP-Rule" id="MF_00095"/>
    </source>
</evidence>
<dbReference type="Gene3D" id="2.40.50.580">
    <property type="match status" value="1"/>
</dbReference>
<gene>
    <name evidence="1" type="primary">sfsA</name>
    <name evidence="4" type="ORF">Tel_07840</name>
</gene>
<dbReference type="AlphaFoldDB" id="A0A0S2TD42"/>
<dbReference type="Pfam" id="PF17746">
    <property type="entry name" value="SfsA_N"/>
    <property type="match status" value="1"/>
</dbReference>
<evidence type="ECO:0000313" key="5">
    <source>
        <dbReference type="Proteomes" id="UP000055136"/>
    </source>
</evidence>
<dbReference type="PANTHER" id="PTHR30545:SF2">
    <property type="entry name" value="SUGAR FERMENTATION STIMULATION PROTEIN A"/>
    <property type="match status" value="1"/>
</dbReference>
<dbReference type="STRING" id="1748243.Tel_07840"/>
<evidence type="ECO:0000259" key="2">
    <source>
        <dbReference type="Pfam" id="PF03749"/>
    </source>
</evidence>
<evidence type="ECO:0000313" key="4">
    <source>
        <dbReference type="EMBL" id="ALP53073.1"/>
    </source>
</evidence>
<sequence>MHYSKPLLRVKLIRRYKRFLADVVMPDGGEMTVHTANTGSMRGCATPDNYIWIRDSENDKRKYRYSWEISEADDNALIGVNTGLANRLVVEGIEQGVITELAHYPVIRTEVPYGAGSRVDILLQHPDKRVPDCYVEVKNVTARQEDTAIFPDAVTARGTKHLMELVNMVRAGHRAVIFFCVQRSDVNRFRAAHEIDPIYAETLVFAVEHGVEALAYSVNISPWQIDLSQAIPVKIV</sequence>
<organism evidence="4 5">
    <name type="scientific">Candidatus Tenderia electrophaga</name>
    <dbReference type="NCBI Taxonomy" id="1748243"/>
    <lineage>
        <taxon>Bacteria</taxon>
        <taxon>Pseudomonadati</taxon>
        <taxon>Pseudomonadota</taxon>
        <taxon>Gammaproteobacteria</taxon>
        <taxon>Candidatus Tenderiales</taxon>
        <taxon>Candidatus Tenderiaceae</taxon>
        <taxon>Candidatus Tenderia</taxon>
    </lineage>
</organism>
<proteinExistence type="inferred from homology"/>
<dbReference type="HAMAP" id="MF_00095">
    <property type="entry name" value="SfsA"/>
    <property type="match status" value="1"/>
</dbReference>
<accession>A0A0S2TD42</accession>
<dbReference type="InterPro" id="IPR005224">
    <property type="entry name" value="SfsA"/>
</dbReference>
<feature type="domain" description="Sugar fermentation stimulation protein C-terminal" evidence="2">
    <location>
        <begin position="84"/>
        <end position="222"/>
    </location>
</feature>
<dbReference type="CDD" id="cd22359">
    <property type="entry name" value="SfsA-like_bacterial"/>
    <property type="match status" value="1"/>
</dbReference>
<feature type="domain" description="SfsA N-terminal OB" evidence="3">
    <location>
        <begin position="13"/>
        <end position="80"/>
    </location>
</feature>
<reference evidence="4" key="1">
    <citation type="submission" date="2015-10" db="EMBL/GenBank/DDBJ databases">
        <title>Description of Candidatus Tenderia electrophaga gen. nov, sp. nov., an Uncultivated Electroautotroph from a Biocathode Enrichment.</title>
        <authorList>
            <person name="Eddie B.J."/>
            <person name="Malanoski A.P."/>
            <person name="Wang Z."/>
            <person name="Hall R.J."/>
            <person name="Oh S.D."/>
            <person name="Heiner C."/>
            <person name="Lin B."/>
            <person name="Strycharz-Glaven S.M."/>
        </authorList>
    </citation>
    <scope>NUCLEOTIDE SEQUENCE [LARGE SCALE GENOMIC DNA]</scope>
    <source>
        <strain evidence="4">NRL1</strain>
    </source>
</reference>
<dbReference type="KEGG" id="tee:Tel_07840"/>
<dbReference type="Pfam" id="PF03749">
    <property type="entry name" value="SfsA"/>
    <property type="match status" value="1"/>
</dbReference>
<dbReference type="GO" id="GO:0003677">
    <property type="term" value="F:DNA binding"/>
    <property type="evidence" value="ECO:0007669"/>
    <property type="project" value="InterPro"/>
</dbReference>
<keyword evidence="5" id="KW-1185">Reference proteome</keyword>
<dbReference type="EMBL" id="CP013099">
    <property type="protein sequence ID" value="ALP53073.1"/>
    <property type="molecule type" value="Genomic_DNA"/>
</dbReference>
<dbReference type="InterPro" id="IPR041465">
    <property type="entry name" value="SfsA_N"/>
</dbReference>
<protein>
    <recommendedName>
        <fullName evidence="1">Sugar fermentation stimulation protein homolog</fullName>
    </recommendedName>
</protein>
<dbReference type="PANTHER" id="PTHR30545">
    <property type="entry name" value="SUGAR FERMENTATION STIMULATION PROTEIN A"/>
    <property type="match status" value="1"/>
</dbReference>
<dbReference type="Gene3D" id="3.40.1350.60">
    <property type="match status" value="1"/>
</dbReference>